<dbReference type="PANTHER" id="PTHR43179:SF7">
    <property type="entry name" value="RHAMNOSYLTRANSFERASE WBBL"/>
    <property type="match status" value="1"/>
</dbReference>
<accession>A0ABW5SCY0</accession>
<keyword evidence="3" id="KW-1185">Reference proteome</keyword>
<feature type="domain" description="Glycosyltransferase 2-like" evidence="1">
    <location>
        <begin position="4"/>
        <end position="179"/>
    </location>
</feature>
<dbReference type="PANTHER" id="PTHR43179">
    <property type="entry name" value="RHAMNOSYLTRANSFERASE WBBL"/>
    <property type="match status" value="1"/>
</dbReference>
<reference evidence="3" key="1">
    <citation type="journal article" date="2019" name="Int. J. Syst. Evol. Microbiol.">
        <title>The Global Catalogue of Microorganisms (GCM) 10K type strain sequencing project: providing services to taxonomists for standard genome sequencing and annotation.</title>
        <authorList>
            <consortium name="The Broad Institute Genomics Platform"/>
            <consortium name="The Broad Institute Genome Sequencing Center for Infectious Disease"/>
            <person name="Wu L."/>
            <person name="Ma J."/>
        </authorList>
    </citation>
    <scope>NUCLEOTIDE SEQUENCE [LARGE SCALE GENOMIC DNA]</scope>
    <source>
        <strain evidence="3">KCTC 42255</strain>
    </source>
</reference>
<comment type="caution">
    <text evidence="2">The sequence shown here is derived from an EMBL/GenBank/DDBJ whole genome shotgun (WGS) entry which is preliminary data.</text>
</comment>
<dbReference type="Proteomes" id="UP001597357">
    <property type="component" value="Unassembled WGS sequence"/>
</dbReference>
<protein>
    <submittedName>
        <fullName evidence="2">Glycosyltransferase family 2 protein</fullName>
        <ecNumber evidence="2">2.4.-.-</ecNumber>
    </submittedName>
</protein>
<gene>
    <name evidence="2" type="ORF">ACFSQ0_06270</name>
</gene>
<dbReference type="Pfam" id="PF00535">
    <property type="entry name" value="Glycos_transf_2"/>
    <property type="match status" value="1"/>
</dbReference>
<dbReference type="EMBL" id="JBHULZ010000026">
    <property type="protein sequence ID" value="MFD2697591.1"/>
    <property type="molecule type" value="Genomic_DNA"/>
</dbReference>
<keyword evidence="2" id="KW-0808">Transferase</keyword>
<dbReference type="CDD" id="cd04186">
    <property type="entry name" value="GT_2_like_c"/>
    <property type="match status" value="1"/>
</dbReference>
<dbReference type="InterPro" id="IPR001173">
    <property type="entry name" value="Glyco_trans_2-like"/>
</dbReference>
<evidence type="ECO:0000313" key="3">
    <source>
        <dbReference type="Proteomes" id="UP001597357"/>
    </source>
</evidence>
<dbReference type="GO" id="GO:0016757">
    <property type="term" value="F:glycosyltransferase activity"/>
    <property type="evidence" value="ECO:0007669"/>
    <property type="project" value="UniProtKB-KW"/>
</dbReference>
<keyword evidence="2" id="KW-0328">Glycosyltransferase</keyword>
<evidence type="ECO:0000259" key="1">
    <source>
        <dbReference type="Pfam" id="PF00535"/>
    </source>
</evidence>
<dbReference type="InterPro" id="IPR029044">
    <property type="entry name" value="Nucleotide-diphossugar_trans"/>
</dbReference>
<dbReference type="EC" id="2.4.-.-" evidence="2"/>
<organism evidence="2 3">
    <name type="scientific">Mesonia sediminis</name>
    <dbReference type="NCBI Taxonomy" id="1703946"/>
    <lineage>
        <taxon>Bacteria</taxon>
        <taxon>Pseudomonadati</taxon>
        <taxon>Bacteroidota</taxon>
        <taxon>Flavobacteriia</taxon>
        <taxon>Flavobacteriales</taxon>
        <taxon>Flavobacteriaceae</taxon>
        <taxon>Mesonia</taxon>
    </lineage>
</organism>
<proteinExistence type="predicted"/>
<name>A0ABW5SCY0_9FLAO</name>
<evidence type="ECO:0000313" key="2">
    <source>
        <dbReference type="EMBL" id="MFD2697591.1"/>
    </source>
</evidence>
<dbReference type="Gene3D" id="3.90.550.10">
    <property type="entry name" value="Spore Coat Polysaccharide Biosynthesis Protein SpsA, Chain A"/>
    <property type="match status" value="1"/>
</dbReference>
<dbReference type="SUPFAM" id="SSF53448">
    <property type="entry name" value="Nucleotide-diphospho-sugar transferases"/>
    <property type="match status" value="1"/>
</dbReference>
<dbReference type="RefSeq" id="WP_379045736.1">
    <property type="nucleotide sequence ID" value="NZ_JBHULZ010000026.1"/>
</dbReference>
<sequence length="369" mass="42536">MKLSVVILNYKVPYHLMLCLDSVERAIKNLDAEIIVVDNNSQDESEAWVKRYFPSVICIENSDNSGFSKGNNLGIKQAKGTYICLLNPDTVVGENCFVNALAYAEKNEDLGALGVRLISGTGEYLKESKRQVPTPRVALEKMMGYDKNYYHPLHFAKNGKVQVLVGAFMLMRKDRYWEVGGLDEDYFMYGEDIDLSYKFLKKGYQNYYLGSERVIHFKGESTVKDEKYRERFFGAMHLFYKKHFKEKNLGLIKPGLKLLEGLYALKTQQRNKPQNLKQILCIETEPEHNRAILKQVDLPLHLADKKLILKKDFYASLIIVEAKALAYEEIIYIIQKQKAKQNRFRLIPSNFNFALGSDSSFTQGEIIKF</sequence>